<accession>A0A7K0BSM1</accession>
<organism evidence="3 4">
    <name type="scientific">Actinomadura macrotermitis</name>
    <dbReference type="NCBI Taxonomy" id="2585200"/>
    <lineage>
        <taxon>Bacteria</taxon>
        <taxon>Bacillati</taxon>
        <taxon>Actinomycetota</taxon>
        <taxon>Actinomycetes</taxon>
        <taxon>Streptosporangiales</taxon>
        <taxon>Thermomonosporaceae</taxon>
        <taxon>Actinomadura</taxon>
    </lineage>
</organism>
<dbReference type="GO" id="GO:0018788">
    <property type="term" value="F:atrazine chlorohydrolase activity"/>
    <property type="evidence" value="ECO:0007669"/>
    <property type="project" value="UniProtKB-EC"/>
</dbReference>
<sequence length="427" mass="43685">MPNAHLIRHGLVIDTDPAVTVLGHHDVLVEDGRISAVGPGLAAPEGAAEIDATGLLVLPGFVDAHRHTWQAALRGLLPDSTLPAYLERVLGELAPRYRPEDVHTGTLAGALECLDSGITTLLDWAHNQPTPEHTDACVAALRAAGIRAVFGYCYGGGDGLAAMTAEARRVRAEHFASAGRVAMAMAAFGPEFGDLDRALHEWRLARDLDLPVTVHMGGHSAEGAAPGLAWLEDNGLAGHPLNIAHGNHYGPEQLKRIAGHGGTLSVTPALEATMGFGRPISGPARAAGVPTGLGADSVIAGPGDMFSLMRAAHQLERGRPDGSGMAFTAADALRMATIEGAEAVGLGGVTGSLRPGKHADLVLLGTRSLAMAPAADPVAAAVLAAGVGDVDTVLVGGEVVKRAGRLLHHDVPALLDGLAATAARVLG</sequence>
<dbReference type="SUPFAM" id="SSF51338">
    <property type="entry name" value="Composite domain of metallo-dependent hydrolases"/>
    <property type="match status" value="1"/>
</dbReference>
<dbReference type="NCBIfam" id="NF006056">
    <property type="entry name" value="PRK08204.1"/>
    <property type="match status" value="1"/>
</dbReference>
<evidence type="ECO:0000259" key="2">
    <source>
        <dbReference type="Pfam" id="PF01979"/>
    </source>
</evidence>
<dbReference type="GO" id="GO:0016810">
    <property type="term" value="F:hydrolase activity, acting on carbon-nitrogen (but not peptide) bonds"/>
    <property type="evidence" value="ECO:0007669"/>
    <property type="project" value="InterPro"/>
</dbReference>
<dbReference type="Pfam" id="PF01979">
    <property type="entry name" value="Amidohydro_1"/>
    <property type="match status" value="1"/>
</dbReference>
<dbReference type="PANTHER" id="PTHR43794">
    <property type="entry name" value="AMINOHYDROLASE SSNA-RELATED"/>
    <property type="match status" value="1"/>
</dbReference>
<name>A0A7K0BSM1_9ACTN</name>
<evidence type="ECO:0000313" key="4">
    <source>
        <dbReference type="Proteomes" id="UP000487268"/>
    </source>
</evidence>
<gene>
    <name evidence="3" type="primary">atzA</name>
    <name evidence="3" type="ORF">ACRB68_19280</name>
</gene>
<dbReference type="AlphaFoldDB" id="A0A7K0BSM1"/>
<dbReference type="Proteomes" id="UP000487268">
    <property type="component" value="Unassembled WGS sequence"/>
</dbReference>
<keyword evidence="1 3" id="KW-0378">Hydrolase</keyword>
<keyword evidence="4" id="KW-1185">Reference proteome</keyword>
<reference evidence="3 4" key="1">
    <citation type="submission" date="2019-10" db="EMBL/GenBank/DDBJ databases">
        <title>Actinomadura rubteroloni sp. nov. and Actinomadura macrotermitis sp. nov., isolated from the gut of fungus growing-termite Macrotermes natalensis.</title>
        <authorList>
            <person name="Benndorf R."/>
            <person name="Martin K."/>
            <person name="Kuefner M."/>
            <person name="De Beer W."/>
            <person name="Kaster A.-K."/>
            <person name="Vollmers J."/>
            <person name="Poulsen M."/>
            <person name="Beemelmanns C."/>
        </authorList>
    </citation>
    <scope>NUCLEOTIDE SEQUENCE [LARGE SCALE GENOMIC DNA]</scope>
    <source>
        <strain evidence="3 4">RB68</strain>
    </source>
</reference>
<dbReference type="RefSeq" id="WP_153531748.1">
    <property type="nucleotide sequence ID" value="NZ_WEGH01000001.1"/>
</dbReference>
<dbReference type="InterPro" id="IPR011059">
    <property type="entry name" value="Metal-dep_hydrolase_composite"/>
</dbReference>
<comment type="caution">
    <text evidence="3">The sequence shown here is derived from an EMBL/GenBank/DDBJ whole genome shotgun (WGS) entry which is preliminary data.</text>
</comment>
<dbReference type="SUPFAM" id="SSF51556">
    <property type="entry name" value="Metallo-dependent hydrolases"/>
    <property type="match status" value="1"/>
</dbReference>
<dbReference type="PANTHER" id="PTHR43794:SF11">
    <property type="entry name" value="AMIDOHYDROLASE-RELATED DOMAIN-CONTAINING PROTEIN"/>
    <property type="match status" value="1"/>
</dbReference>
<dbReference type="InterPro" id="IPR006680">
    <property type="entry name" value="Amidohydro-rel"/>
</dbReference>
<dbReference type="InterPro" id="IPR032466">
    <property type="entry name" value="Metal_Hydrolase"/>
</dbReference>
<dbReference type="Gene3D" id="2.30.40.10">
    <property type="entry name" value="Urease, subunit C, domain 1"/>
    <property type="match status" value="1"/>
</dbReference>
<dbReference type="EC" id="3.8.1.8" evidence="3"/>
<protein>
    <submittedName>
        <fullName evidence="3">Atrazine chlorohydrolase</fullName>
        <ecNumber evidence="3">3.8.1.8</ecNumber>
    </submittedName>
</protein>
<proteinExistence type="predicted"/>
<feature type="domain" description="Amidohydrolase-related" evidence="2">
    <location>
        <begin position="56"/>
        <end position="400"/>
    </location>
</feature>
<dbReference type="Gene3D" id="3.20.20.140">
    <property type="entry name" value="Metal-dependent hydrolases"/>
    <property type="match status" value="1"/>
</dbReference>
<dbReference type="EMBL" id="WEGH01000001">
    <property type="protein sequence ID" value="MQY03882.1"/>
    <property type="molecule type" value="Genomic_DNA"/>
</dbReference>
<dbReference type="OrthoDB" id="3189065at2"/>
<evidence type="ECO:0000256" key="1">
    <source>
        <dbReference type="ARBA" id="ARBA00022801"/>
    </source>
</evidence>
<evidence type="ECO:0000313" key="3">
    <source>
        <dbReference type="EMBL" id="MQY03882.1"/>
    </source>
</evidence>
<dbReference type="InterPro" id="IPR050287">
    <property type="entry name" value="MTA/SAH_deaminase"/>
</dbReference>